<dbReference type="Pfam" id="PF01421">
    <property type="entry name" value="Reprolysin"/>
    <property type="match status" value="1"/>
</dbReference>
<evidence type="ECO:0000313" key="3">
    <source>
        <dbReference type="EMBL" id="VDP66074.1"/>
    </source>
</evidence>
<reference evidence="3 4" key="2">
    <citation type="submission" date="2018-11" db="EMBL/GenBank/DDBJ databases">
        <authorList>
            <consortium name="Pathogen Informatics"/>
        </authorList>
    </citation>
    <scope>NUCLEOTIDE SEQUENCE [LARGE SCALE GENOMIC DNA]</scope>
    <source>
        <strain evidence="3 4">Egypt</strain>
    </source>
</reference>
<keyword evidence="1" id="KW-0862">Zinc</keyword>
<dbReference type="GO" id="GO:0004222">
    <property type="term" value="F:metalloendopeptidase activity"/>
    <property type="evidence" value="ECO:0007669"/>
    <property type="project" value="InterPro"/>
</dbReference>
<reference evidence="5" key="1">
    <citation type="submission" date="2016-06" db="UniProtKB">
        <authorList>
            <consortium name="WormBaseParasite"/>
        </authorList>
    </citation>
    <scope>IDENTIFICATION</scope>
</reference>
<dbReference type="PROSITE" id="PS50215">
    <property type="entry name" value="ADAM_MEPRO"/>
    <property type="match status" value="1"/>
</dbReference>
<feature type="binding site" evidence="1">
    <location>
        <position position="205"/>
    </location>
    <ligand>
        <name>Zn(2+)</name>
        <dbReference type="ChEBI" id="CHEBI:29105"/>
        <note>catalytic</note>
    </ligand>
</feature>
<dbReference type="Gene3D" id="3.40.390.10">
    <property type="entry name" value="Collagenase (Catalytic Domain)"/>
    <property type="match status" value="1"/>
</dbReference>
<dbReference type="PANTHER" id="PTHR11905:SF159">
    <property type="entry name" value="ADAM METALLOPROTEASE"/>
    <property type="match status" value="1"/>
</dbReference>
<evidence type="ECO:0000313" key="5">
    <source>
        <dbReference type="WBParaSite" id="ECPE_0000231601-mRNA-1"/>
    </source>
</evidence>
<name>A0A183A5T1_9TREM</name>
<dbReference type="Pfam" id="PF08516">
    <property type="entry name" value="ADAM_CR"/>
    <property type="match status" value="1"/>
</dbReference>
<organism evidence="5">
    <name type="scientific">Echinostoma caproni</name>
    <dbReference type="NCBI Taxonomy" id="27848"/>
    <lineage>
        <taxon>Eukaryota</taxon>
        <taxon>Metazoa</taxon>
        <taxon>Spiralia</taxon>
        <taxon>Lophotrochozoa</taxon>
        <taxon>Platyhelminthes</taxon>
        <taxon>Trematoda</taxon>
        <taxon>Digenea</taxon>
        <taxon>Plagiorchiida</taxon>
        <taxon>Echinostomata</taxon>
        <taxon>Echinostomatoidea</taxon>
        <taxon>Echinostomatidae</taxon>
        <taxon>Echinostoma</taxon>
    </lineage>
</organism>
<dbReference type="SMART" id="SM00608">
    <property type="entry name" value="ACR"/>
    <property type="match status" value="1"/>
</dbReference>
<dbReference type="GO" id="GO:0046872">
    <property type="term" value="F:metal ion binding"/>
    <property type="evidence" value="ECO:0007669"/>
    <property type="project" value="UniProtKB-KW"/>
</dbReference>
<gene>
    <name evidence="3" type="ORF">ECPE_LOCUS2316</name>
</gene>
<dbReference type="Proteomes" id="UP000272942">
    <property type="component" value="Unassembled WGS sequence"/>
</dbReference>
<feature type="binding site" evidence="1">
    <location>
        <position position="215"/>
    </location>
    <ligand>
        <name>Zn(2+)</name>
        <dbReference type="ChEBI" id="CHEBI:29105"/>
        <note>catalytic</note>
    </ligand>
</feature>
<feature type="domain" description="Peptidase M12B" evidence="2">
    <location>
        <begin position="200"/>
        <end position="259"/>
    </location>
</feature>
<feature type="binding site" evidence="1">
    <location>
        <position position="209"/>
    </location>
    <ligand>
        <name>Zn(2+)</name>
        <dbReference type="ChEBI" id="CHEBI:29105"/>
        <note>catalytic</note>
    </ligand>
</feature>
<keyword evidence="4" id="KW-1185">Reference proteome</keyword>
<evidence type="ECO:0000259" key="2">
    <source>
        <dbReference type="PROSITE" id="PS50215"/>
    </source>
</evidence>
<evidence type="ECO:0000313" key="4">
    <source>
        <dbReference type="Proteomes" id="UP000272942"/>
    </source>
</evidence>
<dbReference type="GO" id="GO:0006508">
    <property type="term" value="P:proteolysis"/>
    <property type="evidence" value="ECO:0007669"/>
    <property type="project" value="InterPro"/>
</dbReference>
<dbReference type="PANTHER" id="PTHR11905">
    <property type="entry name" value="ADAM A DISINTEGRIN AND METALLOPROTEASE DOMAIN"/>
    <property type="match status" value="1"/>
</dbReference>
<protein>
    <submittedName>
        <fullName evidence="5">Peptidase M12B domain-containing protein</fullName>
    </submittedName>
</protein>
<feature type="active site" evidence="1">
    <location>
        <position position="206"/>
    </location>
</feature>
<proteinExistence type="predicted"/>
<keyword evidence="1" id="KW-0479">Metal-binding</keyword>
<dbReference type="AlphaFoldDB" id="A0A183A5T1"/>
<dbReference type="EMBL" id="UZAN01039537">
    <property type="protein sequence ID" value="VDP66074.1"/>
    <property type="molecule type" value="Genomic_DNA"/>
</dbReference>
<dbReference type="InterPro" id="IPR024079">
    <property type="entry name" value="MetalloPept_cat_dom_sf"/>
</dbReference>
<dbReference type="SUPFAM" id="SSF55486">
    <property type="entry name" value="Metalloproteases ('zincins'), catalytic domain"/>
    <property type="match status" value="1"/>
</dbReference>
<accession>A0A183A5T1</accession>
<dbReference type="InterPro" id="IPR006586">
    <property type="entry name" value="ADAM_Cys-rich"/>
</dbReference>
<dbReference type="WBParaSite" id="ECPE_0000231601-mRNA-1">
    <property type="protein sequence ID" value="ECPE_0000231601-mRNA-1"/>
    <property type="gene ID" value="ECPE_0000231601"/>
</dbReference>
<sequence length="361" mass="40239">MKVDNLCRYTVSARRYAPPVGIQHEKVDLVWQFAECGGYSKPPDNWKQCHPQSQHSQLTASILASLVWDFFVCIPDQLFPVSLSRYVLRIKNLNGPKIPDDQCVYQASPDESTFAALVTVGNEISGFIAFGRNTVLELSRQAMPVKKDQVLQLKKIYENPDVVNESMKPNTLEVPARMIELYLIGDQEYVYQHHTSFDSASTLVHEMGHLLGLPHEDNSTGDCFCGTDTVCMMSPVTGTPQAVHWSNCSLGLLQTNLMRDTFPGCFRPMIMYTFTSRAICGNRILEDGEECDNEGVCIRGQCASLNRQCAHLFGDHWVAASEFCFLQNREGSSSGGFCAYNVSFGSPETEATYKYIACSTG</sequence>
<evidence type="ECO:0000256" key="1">
    <source>
        <dbReference type="PROSITE-ProRule" id="PRU00276"/>
    </source>
</evidence>
<dbReference type="OrthoDB" id="2131567at2759"/>
<comment type="caution">
    <text evidence="1">Lacks conserved residue(s) required for the propagation of feature annotation.</text>
</comment>
<dbReference type="InterPro" id="IPR001590">
    <property type="entry name" value="Peptidase_M12B"/>
</dbReference>